<dbReference type="Proteomes" id="UP001139682">
    <property type="component" value="Unassembled WGS sequence"/>
</dbReference>
<feature type="domain" description="HTH araC/xylS-type" evidence="7">
    <location>
        <begin position="80"/>
        <end position="178"/>
    </location>
</feature>
<protein>
    <submittedName>
        <fullName evidence="8">AraC family transcriptional regulator</fullName>
    </submittedName>
</protein>
<organism evidence="8 9">
    <name type="scientific">Stutzerimonas marianensis</name>
    <dbReference type="NCBI Taxonomy" id="2929513"/>
    <lineage>
        <taxon>Bacteria</taxon>
        <taxon>Pseudomonadati</taxon>
        <taxon>Pseudomonadota</taxon>
        <taxon>Gammaproteobacteria</taxon>
        <taxon>Pseudomonadales</taxon>
        <taxon>Pseudomonadaceae</taxon>
        <taxon>Stutzerimonas</taxon>
    </lineage>
</organism>
<dbReference type="AlphaFoldDB" id="A0A9X1W2X7"/>
<dbReference type="SUPFAM" id="SSF46689">
    <property type="entry name" value="Homeodomain-like"/>
    <property type="match status" value="2"/>
</dbReference>
<dbReference type="Pfam" id="PF12833">
    <property type="entry name" value="HTH_18"/>
    <property type="match status" value="1"/>
</dbReference>
<name>A0A9X1W2X7_9GAMM</name>
<dbReference type="InterPro" id="IPR018062">
    <property type="entry name" value="HTH_AraC-typ_CS"/>
</dbReference>
<keyword evidence="3" id="KW-0238">DNA-binding</keyword>
<evidence type="ECO:0000256" key="2">
    <source>
        <dbReference type="ARBA" id="ARBA00023015"/>
    </source>
</evidence>
<reference evidence="8" key="1">
    <citation type="submission" date="2022-03" db="EMBL/GenBank/DDBJ databases">
        <title>Pseudomonas marianensis sp. nov., a marine bacterium isolated from deep-sea sediments of the Mariana Trench.</title>
        <authorList>
            <person name="Wei Y."/>
        </authorList>
    </citation>
    <scope>NUCLEOTIDE SEQUENCE</scope>
    <source>
        <strain evidence="8">PS1</strain>
    </source>
</reference>
<keyword evidence="4" id="KW-0804">Transcription</keyword>
<dbReference type="PANTHER" id="PTHR46796:SF14">
    <property type="entry name" value="TRANSCRIPTIONAL REGULATORY PROTEIN"/>
    <property type="match status" value="1"/>
</dbReference>
<dbReference type="Gene3D" id="1.10.10.60">
    <property type="entry name" value="Homeodomain-like"/>
    <property type="match status" value="2"/>
</dbReference>
<keyword evidence="9" id="KW-1185">Reference proteome</keyword>
<evidence type="ECO:0000256" key="1">
    <source>
        <dbReference type="ARBA" id="ARBA00004496"/>
    </source>
</evidence>
<dbReference type="GO" id="GO:0043565">
    <property type="term" value="F:sequence-specific DNA binding"/>
    <property type="evidence" value="ECO:0007669"/>
    <property type="project" value="InterPro"/>
</dbReference>
<gene>
    <name evidence="8" type="ORF">MST27_09500</name>
</gene>
<dbReference type="PROSITE" id="PS01124">
    <property type="entry name" value="HTH_ARAC_FAMILY_2"/>
    <property type="match status" value="1"/>
</dbReference>
<proteinExistence type="predicted"/>
<dbReference type="InterPro" id="IPR018060">
    <property type="entry name" value="HTH_AraC"/>
</dbReference>
<dbReference type="InterPro" id="IPR050204">
    <property type="entry name" value="AraC_XylS_family_regulators"/>
</dbReference>
<comment type="subcellular location">
    <subcellularLocation>
        <location evidence="1">Cytoplasm</location>
    </subcellularLocation>
</comment>
<keyword evidence="2" id="KW-0805">Transcription regulation</keyword>
<dbReference type="GO" id="GO:0009893">
    <property type="term" value="P:positive regulation of metabolic process"/>
    <property type="evidence" value="ECO:0007669"/>
    <property type="project" value="UniProtKB-ARBA"/>
</dbReference>
<dbReference type="EMBL" id="JALGRD010000004">
    <property type="protein sequence ID" value="MCJ0973600.1"/>
    <property type="molecule type" value="Genomic_DNA"/>
</dbReference>
<dbReference type="RefSeq" id="WP_243605719.1">
    <property type="nucleotide sequence ID" value="NZ_JALGRD010000004.1"/>
</dbReference>
<evidence type="ECO:0000256" key="3">
    <source>
        <dbReference type="ARBA" id="ARBA00023125"/>
    </source>
</evidence>
<dbReference type="PANTHER" id="PTHR46796">
    <property type="entry name" value="HTH-TYPE TRANSCRIPTIONAL ACTIVATOR RHAS-RELATED"/>
    <property type="match status" value="1"/>
</dbReference>
<evidence type="ECO:0000259" key="7">
    <source>
        <dbReference type="PROSITE" id="PS01124"/>
    </source>
</evidence>
<evidence type="ECO:0000313" key="8">
    <source>
        <dbReference type="EMBL" id="MCJ0973600.1"/>
    </source>
</evidence>
<sequence length="190" mass="21099">MNGRIDTEPSTNNNAPGRPVHAKQARRLLMLLMETEKAIYRNPDIASTYIKQAISLLAAAKQNKQPSYKTRGGLARWQILRVDTFISENISSSIRTTKLASLLGLSVSHFSHAFKQTTGMTPSIYVAAARVKAAQQNMLRSEQSLCDVALSHGFCDQAHFCRVFRRETGLSPQTWRKLYTSQSGLVSSSP</sequence>
<evidence type="ECO:0000256" key="5">
    <source>
        <dbReference type="ARBA" id="ARBA00037345"/>
    </source>
</evidence>
<dbReference type="SMART" id="SM00342">
    <property type="entry name" value="HTH_ARAC"/>
    <property type="match status" value="1"/>
</dbReference>
<dbReference type="PROSITE" id="PS00041">
    <property type="entry name" value="HTH_ARAC_FAMILY_1"/>
    <property type="match status" value="1"/>
</dbReference>
<comment type="function">
    <text evidence="5">Regulatory protein of the TOL plasmid xyl operons. XylS activates the xylXYZLTEGFJQKIH operon required for the degradation of toluene, m-xylene and p-xylene.</text>
</comment>
<dbReference type="GO" id="GO:0005737">
    <property type="term" value="C:cytoplasm"/>
    <property type="evidence" value="ECO:0007669"/>
    <property type="project" value="UniProtKB-SubCell"/>
</dbReference>
<dbReference type="GO" id="GO:0003700">
    <property type="term" value="F:DNA-binding transcription factor activity"/>
    <property type="evidence" value="ECO:0007669"/>
    <property type="project" value="InterPro"/>
</dbReference>
<feature type="region of interest" description="Disordered" evidence="6">
    <location>
        <begin position="1"/>
        <end position="20"/>
    </location>
</feature>
<accession>A0A9X1W2X7</accession>
<dbReference type="InterPro" id="IPR009057">
    <property type="entry name" value="Homeodomain-like_sf"/>
</dbReference>
<comment type="caution">
    <text evidence="8">The sequence shown here is derived from an EMBL/GenBank/DDBJ whole genome shotgun (WGS) entry which is preliminary data.</text>
</comment>
<evidence type="ECO:0000256" key="4">
    <source>
        <dbReference type="ARBA" id="ARBA00023163"/>
    </source>
</evidence>
<evidence type="ECO:0000313" key="9">
    <source>
        <dbReference type="Proteomes" id="UP001139682"/>
    </source>
</evidence>
<evidence type="ECO:0000256" key="6">
    <source>
        <dbReference type="SAM" id="MobiDB-lite"/>
    </source>
</evidence>